<accession>A0A0M4GBE2</accession>
<protein>
    <recommendedName>
        <fullName evidence="2">Peptidase M56 domain-containing protein</fullName>
    </recommendedName>
</protein>
<proteinExistence type="predicted"/>
<keyword evidence="1" id="KW-0472">Membrane</keyword>
<evidence type="ECO:0000313" key="3">
    <source>
        <dbReference type="EMBL" id="ALC83028.1"/>
    </source>
</evidence>
<evidence type="ECO:0000256" key="1">
    <source>
        <dbReference type="SAM" id="Phobius"/>
    </source>
</evidence>
<keyword evidence="4" id="KW-1185">Reference proteome</keyword>
<dbReference type="PATRIC" id="fig|1441095.3.peg.3698"/>
<gene>
    <name evidence="3" type="ORF">AM592_16690</name>
</gene>
<organism evidence="3 4">
    <name type="scientific">Bacillus gobiensis</name>
    <dbReference type="NCBI Taxonomy" id="1441095"/>
    <lineage>
        <taxon>Bacteria</taxon>
        <taxon>Bacillati</taxon>
        <taxon>Bacillota</taxon>
        <taxon>Bacilli</taxon>
        <taxon>Bacillales</taxon>
        <taxon>Bacillaceae</taxon>
        <taxon>Bacillus</taxon>
    </lineage>
</organism>
<feature type="transmembrane region" description="Helical" evidence="1">
    <location>
        <begin position="52"/>
        <end position="70"/>
    </location>
</feature>
<evidence type="ECO:0000259" key="2">
    <source>
        <dbReference type="Pfam" id="PF05569"/>
    </source>
</evidence>
<dbReference type="RefSeq" id="WP_053604857.1">
    <property type="nucleotide sequence ID" value="NZ_CP012600.1"/>
</dbReference>
<evidence type="ECO:0000313" key="4">
    <source>
        <dbReference type="Proteomes" id="UP000067625"/>
    </source>
</evidence>
<name>A0A0M4GBE2_9BACI</name>
<feature type="domain" description="Peptidase M56" evidence="2">
    <location>
        <begin position="123"/>
        <end position="211"/>
    </location>
</feature>
<dbReference type="Gene3D" id="3.30.2010.10">
    <property type="entry name" value="Metalloproteases ('zincins'), catalytic domain"/>
    <property type="match status" value="1"/>
</dbReference>
<reference evidence="4" key="1">
    <citation type="submission" date="2015-08" db="EMBL/GenBank/DDBJ databases">
        <title>Genome sequencing project for genomic taxonomy and phylogenomics of Bacillus-like bacteria.</title>
        <authorList>
            <person name="Liu B."/>
            <person name="Wang J."/>
            <person name="Zhu Y."/>
            <person name="Liu G."/>
            <person name="Chen Q."/>
            <person name="Chen Z."/>
            <person name="Lan J."/>
            <person name="Che J."/>
            <person name="Ge C."/>
            <person name="Shi H."/>
            <person name="Pan Z."/>
            <person name="Liu X."/>
        </authorList>
    </citation>
    <scope>NUCLEOTIDE SEQUENCE [LARGE SCALE GENOMIC DNA]</scope>
    <source>
        <strain evidence="4">FJAT-4402</strain>
    </source>
</reference>
<dbReference type="PANTHER" id="PTHR34978">
    <property type="entry name" value="POSSIBLE SENSOR-TRANSDUCER PROTEIN BLAR"/>
    <property type="match status" value="1"/>
</dbReference>
<keyword evidence="1" id="KW-1133">Transmembrane helix</keyword>
<keyword evidence="1" id="KW-0812">Transmembrane</keyword>
<sequence length="284" mass="32593">MKRNTFLKLFAATVFIEASFFITAIVSTNAAINTMLDWMISCCRFVFQNHRIPLTFFIFSFLILIVRTLFVGRTLRILRRTHKLISSLRFRVVEWNNPIIDKFSNSKRVPVDVVYTTEPYALAYGLFRPRILLSHSLIEIMDERELLAILEHEYYHCTQKDPIKILFAYGASCSLFFLPVIKHLRDRYFLEKELDADQYAIQSIGEKALASGLYKLLQFNFEKLPNTATVGLNNSIDARIEAIVNGNSAKEKISTKAWILSFANLTVITVLIAALLTSLSHVQV</sequence>
<dbReference type="CDD" id="cd07326">
    <property type="entry name" value="M56_BlaR1_MecR1_like"/>
    <property type="match status" value="1"/>
</dbReference>
<reference evidence="3 4" key="2">
    <citation type="journal article" date="2016" name="Int. J. Syst. Evol. Microbiol.">
        <title>Bacillus gobiensis sp. nov., isolated from a soil sample.</title>
        <authorList>
            <person name="Liu B."/>
            <person name="Liu G.H."/>
            <person name="Cetin S."/>
            <person name="Schumann P."/>
            <person name="Pan Z.Z."/>
            <person name="Chen Q.Q."/>
        </authorList>
    </citation>
    <scope>NUCLEOTIDE SEQUENCE [LARGE SCALE GENOMIC DNA]</scope>
    <source>
        <strain evidence="3 4">FJAT-4402</strain>
    </source>
</reference>
<dbReference type="Proteomes" id="UP000067625">
    <property type="component" value="Chromosome"/>
</dbReference>
<dbReference type="PANTHER" id="PTHR34978:SF3">
    <property type="entry name" value="SLR0241 PROTEIN"/>
    <property type="match status" value="1"/>
</dbReference>
<dbReference type="AlphaFoldDB" id="A0A0M4GBE2"/>
<feature type="transmembrane region" description="Helical" evidence="1">
    <location>
        <begin position="257"/>
        <end position="279"/>
    </location>
</feature>
<dbReference type="STRING" id="1441095.AM592_16690"/>
<dbReference type="InterPro" id="IPR008756">
    <property type="entry name" value="Peptidase_M56"/>
</dbReference>
<dbReference type="InterPro" id="IPR052173">
    <property type="entry name" value="Beta-lactam_resp_regulator"/>
</dbReference>
<dbReference type="EMBL" id="CP012600">
    <property type="protein sequence ID" value="ALC83028.1"/>
    <property type="molecule type" value="Genomic_DNA"/>
</dbReference>
<feature type="transmembrane region" description="Helical" evidence="1">
    <location>
        <begin position="9"/>
        <end position="32"/>
    </location>
</feature>
<dbReference type="Pfam" id="PF05569">
    <property type="entry name" value="Peptidase_M56"/>
    <property type="match status" value="1"/>
</dbReference>
<dbReference type="OrthoDB" id="2448482at2"/>